<dbReference type="SUPFAM" id="SSF53448">
    <property type="entry name" value="Nucleotide-diphospho-sugar transferases"/>
    <property type="match status" value="1"/>
</dbReference>
<dbReference type="PANTHER" id="PTHR48090">
    <property type="entry name" value="UNDECAPRENYL-PHOSPHATE 4-DEOXY-4-FORMAMIDO-L-ARABINOSE TRANSFERASE-RELATED"/>
    <property type="match status" value="1"/>
</dbReference>
<dbReference type="Proteomes" id="UP000230859">
    <property type="component" value="Unassembled WGS sequence"/>
</dbReference>
<feature type="domain" description="Glycosyltransferase 2-like" evidence="1">
    <location>
        <begin position="5"/>
        <end position="173"/>
    </location>
</feature>
<accession>A0A2H0LQV6</accession>
<sequence length="244" mass="28289">MKALIVIPAFNEGIKLTKVAERVHSFLVQQTSNVQYDAVLVDDASTDEQPAKLAQQYQFLLIRNENRSGVGFSLKRAYDYAIEKNYDAVVTMAGNNKDNPEEISRLLAPIVDGQADFVQGSRYLKSGTYGDMPLYRLLTTRFVHPILFSFVSGQRITDSTNGFRAFRADFLKEARMDFHQAWLDRYELEVYLFYYAIRLKYRVQEVGVSKIYPAKELGYSKMVPIVSWWSILKPMFLLFFRIRK</sequence>
<protein>
    <recommendedName>
        <fullName evidence="1">Glycosyltransferase 2-like domain-containing protein</fullName>
    </recommendedName>
</protein>
<comment type="caution">
    <text evidence="2">The sequence shown here is derived from an EMBL/GenBank/DDBJ whole genome shotgun (WGS) entry which is preliminary data.</text>
</comment>
<dbReference type="AlphaFoldDB" id="A0A2H0LQV6"/>
<name>A0A2H0LQV6_9BACT</name>
<reference evidence="2 3" key="1">
    <citation type="submission" date="2017-09" db="EMBL/GenBank/DDBJ databases">
        <title>Depth-based differentiation of microbial function through sediment-hosted aquifers and enrichment of novel symbionts in the deep terrestrial subsurface.</title>
        <authorList>
            <person name="Probst A.J."/>
            <person name="Ladd B."/>
            <person name="Jarett J.K."/>
            <person name="Geller-Mcgrath D.E."/>
            <person name="Sieber C.M."/>
            <person name="Emerson J.B."/>
            <person name="Anantharaman K."/>
            <person name="Thomas B.C."/>
            <person name="Malmstrom R."/>
            <person name="Stieglmeier M."/>
            <person name="Klingl A."/>
            <person name="Woyke T."/>
            <person name="Ryan C.M."/>
            <person name="Banfield J.F."/>
        </authorList>
    </citation>
    <scope>NUCLEOTIDE SEQUENCE [LARGE SCALE GENOMIC DNA]</scope>
    <source>
        <strain evidence="2">CG11_big_fil_rev_8_21_14_0_20_45_26</strain>
    </source>
</reference>
<proteinExistence type="predicted"/>
<gene>
    <name evidence="2" type="ORF">COV74_03020</name>
</gene>
<dbReference type="PANTHER" id="PTHR48090:SF7">
    <property type="entry name" value="RFBJ PROTEIN"/>
    <property type="match status" value="1"/>
</dbReference>
<dbReference type="Gene3D" id="3.90.550.10">
    <property type="entry name" value="Spore Coat Polysaccharide Biosynthesis Protein SpsA, Chain A"/>
    <property type="match status" value="1"/>
</dbReference>
<dbReference type="EMBL" id="PCVY01000028">
    <property type="protein sequence ID" value="PIQ86819.1"/>
    <property type="molecule type" value="Genomic_DNA"/>
</dbReference>
<evidence type="ECO:0000313" key="2">
    <source>
        <dbReference type="EMBL" id="PIQ86819.1"/>
    </source>
</evidence>
<dbReference type="InterPro" id="IPR029044">
    <property type="entry name" value="Nucleotide-diphossugar_trans"/>
</dbReference>
<evidence type="ECO:0000259" key="1">
    <source>
        <dbReference type="Pfam" id="PF00535"/>
    </source>
</evidence>
<dbReference type="Pfam" id="PF00535">
    <property type="entry name" value="Glycos_transf_2"/>
    <property type="match status" value="1"/>
</dbReference>
<dbReference type="InterPro" id="IPR001173">
    <property type="entry name" value="Glyco_trans_2-like"/>
</dbReference>
<dbReference type="CDD" id="cd04179">
    <property type="entry name" value="DPM_DPG-synthase_like"/>
    <property type="match status" value="1"/>
</dbReference>
<dbReference type="InterPro" id="IPR050256">
    <property type="entry name" value="Glycosyltransferase_2"/>
</dbReference>
<evidence type="ECO:0000313" key="3">
    <source>
        <dbReference type="Proteomes" id="UP000230859"/>
    </source>
</evidence>
<organism evidence="2 3">
    <name type="scientific">Candidatus Abzuiibacterium crystallinum</name>
    <dbReference type="NCBI Taxonomy" id="1974748"/>
    <lineage>
        <taxon>Bacteria</taxon>
        <taxon>Pseudomonadati</taxon>
        <taxon>Candidatus Omnitrophota</taxon>
        <taxon>Candidatus Abzuiibacterium</taxon>
    </lineage>
</organism>